<dbReference type="Pfam" id="PF00400">
    <property type="entry name" value="WD40"/>
    <property type="match status" value="1"/>
</dbReference>
<evidence type="ECO:0000313" key="11">
    <source>
        <dbReference type="Proteomes" id="UP000094389"/>
    </source>
</evidence>
<accession>A0A0H5C2K2</accession>
<evidence type="ECO:0000256" key="6">
    <source>
        <dbReference type="ARBA" id="ARBA00039131"/>
    </source>
</evidence>
<keyword evidence="3" id="KW-0677">Repeat</keyword>
<protein>
    <recommendedName>
        <fullName evidence="6">methylated diphthine methylhydrolase</fullName>
        <ecNumber evidence="6">3.1.1.97</ecNumber>
    </recommendedName>
</protein>
<dbReference type="GO" id="GO:0005737">
    <property type="term" value="C:cytoplasm"/>
    <property type="evidence" value="ECO:0007669"/>
    <property type="project" value="TreeGrafter"/>
</dbReference>
<reference evidence="9 11" key="3">
    <citation type="journal article" date="2016" name="Proc. Natl. Acad. Sci. U.S.A.">
        <title>Comparative genomics of biotechnologically important yeasts.</title>
        <authorList>
            <person name="Riley R."/>
            <person name="Haridas S."/>
            <person name="Wolfe K.H."/>
            <person name="Lopes M.R."/>
            <person name="Hittinger C.T."/>
            <person name="Goeker M."/>
            <person name="Salamov A.A."/>
            <person name="Wisecaver J.H."/>
            <person name="Long T.M."/>
            <person name="Calvey C.H."/>
            <person name="Aerts A.L."/>
            <person name="Barry K.W."/>
            <person name="Choi C."/>
            <person name="Clum A."/>
            <person name="Coughlan A.Y."/>
            <person name="Deshpande S."/>
            <person name="Douglass A.P."/>
            <person name="Hanson S.J."/>
            <person name="Klenk H.-P."/>
            <person name="LaButti K.M."/>
            <person name="Lapidus A."/>
            <person name="Lindquist E.A."/>
            <person name="Lipzen A.M."/>
            <person name="Meier-Kolthoff J.P."/>
            <person name="Ohm R.A."/>
            <person name="Otillar R.P."/>
            <person name="Pangilinan J.L."/>
            <person name="Peng Y."/>
            <person name="Rokas A."/>
            <person name="Rosa C.A."/>
            <person name="Scheuner C."/>
            <person name="Sibirny A.A."/>
            <person name="Slot J.C."/>
            <person name="Stielow J.B."/>
            <person name="Sun H."/>
            <person name="Kurtzman C.P."/>
            <person name="Blackwell M."/>
            <person name="Grigoriev I.V."/>
            <person name="Jeffries T.W."/>
        </authorList>
    </citation>
    <scope>NUCLEOTIDE SEQUENCE [LARGE SCALE GENOMIC DNA]</scope>
    <source>
        <strain evidence="11">ATCC 18201 / CBS 1600 / BCRC 20928 / JCM 3617 / NBRC 0987 / NRRL Y-1542</strain>
        <strain evidence="9">NRRL Y-1542</strain>
    </source>
</reference>
<dbReference type="GO" id="GO:0017183">
    <property type="term" value="P:protein histidyl modification to diphthamide"/>
    <property type="evidence" value="ECO:0007669"/>
    <property type="project" value="TreeGrafter"/>
</dbReference>
<comment type="pathway">
    <text evidence="1">Protein modification; peptidyl-diphthamide biosynthesis.</text>
</comment>
<dbReference type="InterPro" id="IPR001680">
    <property type="entry name" value="WD40_rpt"/>
</dbReference>
<comment type="catalytic activity">
    <reaction evidence="7">
        <text>diphthine methyl ester-[translation elongation factor 2] + H2O = diphthine-[translation elongation factor 2] + methanol + H(+)</text>
        <dbReference type="Rhea" id="RHEA:42656"/>
        <dbReference type="Rhea" id="RHEA-COMP:10172"/>
        <dbReference type="Rhea" id="RHEA-COMP:10173"/>
        <dbReference type="ChEBI" id="CHEBI:15377"/>
        <dbReference type="ChEBI" id="CHEBI:15378"/>
        <dbReference type="ChEBI" id="CHEBI:17790"/>
        <dbReference type="ChEBI" id="CHEBI:79005"/>
        <dbReference type="ChEBI" id="CHEBI:82696"/>
        <dbReference type="EC" id="3.1.1.97"/>
    </reaction>
</comment>
<dbReference type="OMA" id="LVCCMYD"/>
<dbReference type="STRING" id="983966.A0A0H5C2K2"/>
<evidence type="ECO:0000313" key="9">
    <source>
        <dbReference type="EMBL" id="ODV72806.1"/>
    </source>
</evidence>
<comment type="similarity">
    <text evidence="5">Belongs to the DPH7 family.</text>
</comment>
<dbReference type="GO" id="GO:0061685">
    <property type="term" value="F:diphthine methylesterase activity"/>
    <property type="evidence" value="ECO:0007669"/>
    <property type="project" value="UniProtKB-EC"/>
</dbReference>
<evidence type="ECO:0000256" key="7">
    <source>
        <dbReference type="ARBA" id="ARBA00047551"/>
    </source>
</evidence>
<dbReference type="Gene3D" id="2.130.10.10">
    <property type="entry name" value="YVTN repeat-like/Quinoprotein amine dehydrogenase"/>
    <property type="match status" value="1"/>
</dbReference>
<dbReference type="EMBL" id="CDQK01000003">
    <property type="protein sequence ID" value="CEP22175.1"/>
    <property type="molecule type" value="Genomic_DNA"/>
</dbReference>
<dbReference type="Proteomes" id="UP000038830">
    <property type="component" value="Unassembled WGS sequence"/>
</dbReference>
<dbReference type="AlphaFoldDB" id="A0A0H5C2K2"/>
<reference evidence="10" key="2">
    <citation type="journal article" date="2015" name="J. Biotechnol.">
        <title>The structure of the Cyberlindnera jadinii genome and its relation to Candida utilis analyzed by the occurrence of single nucleotide polymorphisms.</title>
        <authorList>
            <person name="Rupp O."/>
            <person name="Brinkrolf K."/>
            <person name="Buerth C."/>
            <person name="Kunigo M."/>
            <person name="Schneider J."/>
            <person name="Jaenicke S."/>
            <person name="Goesmann A."/>
            <person name="Puehler A."/>
            <person name="Jaeger K.-E."/>
            <person name="Ernst J.F."/>
        </authorList>
    </citation>
    <scope>NUCLEOTIDE SEQUENCE [LARGE SCALE GENOMIC DNA]</scope>
    <source>
        <strain evidence="10">ATCC 18201 / CBS 1600 / BCRC 20928 / JCM 3617 / NBRC 0987 / NRRL Y-1542</strain>
    </source>
</reference>
<keyword evidence="2" id="KW-0853">WD repeat</keyword>
<reference evidence="8" key="1">
    <citation type="submission" date="2014-12" db="EMBL/GenBank/DDBJ databases">
        <authorList>
            <person name="Jaenicke S."/>
        </authorList>
    </citation>
    <scope>NUCLEOTIDE SEQUENCE [LARGE SCALE GENOMIC DNA]</scope>
    <source>
        <strain evidence="8">CBS1600</strain>
    </source>
</reference>
<dbReference type="PANTHER" id="PTHR46042:SF1">
    <property type="entry name" value="DIPHTHINE METHYLTRANSFERASE"/>
    <property type="match status" value="1"/>
</dbReference>
<keyword evidence="4" id="KW-0378">Hydrolase</keyword>
<evidence type="ECO:0000256" key="5">
    <source>
        <dbReference type="ARBA" id="ARBA00038092"/>
    </source>
</evidence>
<dbReference type="SUPFAM" id="SSF50978">
    <property type="entry name" value="WD40 repeat-like"/>
    <property type="match status" value="1"/>
</dbReference>
<dbReference type="EMBL" id="KV453933">
    <property type="protein sequence ID" value="ODV72806.1"/>
    <property type="molecule type" value="Genomic_DNA"/>
</dbReference>
<dbReference type="SMART" id="SM00320">
    <property type="entry name" value="WD40"/>
    <property type="match status" value="4"/>
</dbReference>
<keyword evidence="11" id="KW-1185">Reference proteome</keyword>
<dbReference type="OrthoDB" id="1930760at2759"/>
<evidence type="ECO:0000256" key="2">
    <source>
        <dbReference type="ARBA" id="ARBA00022574"/>
    </source>
</evidence>
<dbReference type="InterPro" id="IPR036322">
    <property type="entry name" value="WD40_repeat_dom_sf"/>
</dbReference>
<evidence type="ECO:0000313" key="10">
    <source>
        <dbReference type="Proteomes" id="UP000038830"/>
    </source>
</evidence>
<accession>A0A1E4RZY2</accession>
<name>A0A0H5C2K2_CYBJN</name>
<dbReference type="InterPro" id="IPR015943">
    <property type="entry name" value="WD40/YVTN_repeat-like_dom_sf"/>
</dbReference>
<evidence type="ECO:0000313" key="8">
    <source>
        <dbReference type="EMBL" id="CEP22175.1"/>
    </source>
</evidence>
<proteinExistence type="inferred from homology"/>
<dbReference type="InterPro" id="IPR052415">
    <property type="entry name" value="Diphthine_MTase"/>
</dbReference>
<dbReference type="Proteomes" id="UP000094389">
    <property type="component" value="Unassembled WGS sequence"/>
</dbReference>
<gene>
    <name evidence="8" type="ORF">BN1211_2455</name>
    <name evidence="9" type="ORF">CYBJADRAFT_177892</name>
</gene>
<evidence type="ECO:0000256" key="3">
    <source>
        <dbReference type="ARBA" id="ARBA00022737"/>
    </source>
</evidence>
<dbReference type="EC" id="3.1.1.97" evidence="6"/>
<dbReference type="PANTHER" id="PTHR46042">
    <property type="entry name" value="DIPHTHINE METHYLTRANSFERASE"/>
    <property type="match status" value="1"/>
</dbReference>
<evidence type="ECO:0000256" key="4">
    <source>
        <dbReference type="ARBA" id="ARBA00022801"/>
    </source>
</evidence>
<organism evidence="8 10">
    <name type="scientific">Cyberlindnera jadinii (strain ATCC 18201 / CBS 1600 / BCRC 20928 / JCM 3617 / NBRC 0987 / NRRL Y-1542)</name>
    <name type="common">Torula yeast</name>
    <name type="synonym">Candida utilis</name>
    <dbReference type="NCBI Taxonomy" id="983966"/>
    <lineage>
        <taxon>Eukaryota</taxon>
        <taxon>Fungi</taxon>
        <taxon>Dikarya</taxon>
        <taxon>Ascomycota</taxon>
        <taxon>Saccharomycotina</taxon>
        <taxon>Saccharomycetes</taxon>
        <taxon>Phaffomycetales</taxon>
        <taxon>Phaffomycetaceae</taxon>
        <taxon>Cyberlindnera</taxon>
    </lineage>
</organism>
<sequence>MSEAAEEDFEEYPRAQSIAYTKTELPPCALRYHPLDSSLILLGTYKLQDDRSRTGTIELYHVDADNKFKHLKSFNTDGAVLDLKFCPFDDSIVYTAHSTGDLQIWRFDLESRHMERLHKEQILEEEEDVLITSVITSFIKRGQLLLTATDGSVAVVQASSNGCSTPQFFSSSHELQAWTGAFGHMAELSNVIFTGGDDGFLKAHDLREPSSTAIFETRRLHDAGVTAIQTSQPGNHHGKGSWLEHKPYSLWTGSYDDNVRLLDLRVTPDVGLLQGIPPRIRDKMDLGGGVWRFAPSPTPGDNRLLTCCMYDGARILCSKEDESKQVQVLRYYKGSHESMVYGCDWSPQGDKVATCSFYDGVVHIWSPDQRDEQTSSDSD</sequence>
<evidence type="ECO:0000256" key="1">
    <source>
        <dbReference type="ARBA" id="ARBA00005156"/>
    </source>
</evidence>